<feature type="transmembrane region" description="Helical" evidence="5">
    <location>
        <begin position="166"/>
        <end position="189"/>
    </location>
</feature>
<keyword evidence="2 5" id="KW-0812">Transmembrane</keyword>
<feature type="transmembrane region" description="Helical" evidence="5">
    <location>
        <begin position="306"/>
        <end position="327"/>
    </location>
</feature>
<evidence type="ECO:0000256" key="4">
    <source>
        <dbReference type="ARBA" id="ARBA00023136"/>
    </source>
</evidence>
<comment type="subcellular location">
    <subcellularLocation>
        <location evidence="1">Membrane</location>
        <topology evidence="1">Multi-pass membrane protein</topology>
    </subcellularLocation>
</comment>
<protein>
    <submittedName>
        <fullName evidence="7">Amino acid permease</fullName>
    </submittedName>
</protein>
<evidence type="ECO:0000256" key="1">
    <source>
        <dbReference type="ARBA" id="ARBA00004141"/>
    </source>
</evidence>
<name>A0ABU9B5J1_9BURK</name>
<organism evidence="7 8">
    <name type="scientific">Pseudaquabacterium rugosum</name>
    <dbReference type="NCBI Taxonomy" id="2984194"/>
    <lineage>
        <taxon>Bacteria</taxon>
        <taxon>Pseudomonadati</taxon>
        <taxon>Pseudomonadota</taxon>
        <taxon>Betaproteobacteria</taxon>
        <taxon>Burkholderiales</taxon>
        <taxon>Sphaerotilaceae</taxon>
        <taxon>Pseudaquabacterium</taxon>
    </lineage>
</organism>
<feature type="transmembrane region" description="Helical" evidence="5">
    <location>
        <begin position="381"/>
        <end position="406"/>
    </location>
</feature>
<keyword evidence="4 5" id="KW-0472">Membrane</keyword>
<feature type="transmembrane region" description="Helical" evidence="5">
    <location>
        <begin position="130"/>
        <end position="154"/>
    </location>
</feature>
<dbReference type="Proteomes" id="UP001368500">
    <property type="component" value="Unassembled WGS sequence"/>
</dbReference>
<feature type="transmembrane region" description="Helical" evidence="5">
    <location>
        <begin position="85"/>
        <end position="110"/>
    </location>
</feature>
<feature type="transmembrane region" description="Helical" evidence="5">
    <location>
        <begin position="221"/>
        <end position="244"/>
    </location>
</feature>
<comment type="caution">
    <text evidence="7">The sequence shown here is derived from an EMBL/GenBank/DDBJ whole genome shotgun (WGS) entry which is preliminary data.</text>
</comment>
<evidence type="ECO:0000256" key="3">
    <source>
        <dbReference type="ARBA" id="ARBA00022989"/>
    </source>
</evidence>
<dbReference type="RefSeq" id="WP_341372918.1">
    <property type="nucleotide sequence ID" value="NZ_JBBUTF010000003.1"/>
</dbReference>
<evidence type="ECO:0000259" key="6">
    <source>
        <dbReference type="Pfam" id="PF00324"/>
    </source>
</evidence>
<dbReference type="Pfam" id="PF00324">
    <property type="entry name" value="AA_permease"/>
    <property type="match status" value="1"/>
</dbReference>
<evidence type="ECO:0000256" key="5">
    <source>
        <dbReference type="SAM" id="Phobius"/>
    </source>
</evidence>
<feature type="transmembrane region" description="Helical" evidence="5">
    <location>
        <begin position="264"/>
        <end position="285"/>
    </location>
</feature>
<evidence type="ECO:0000313" key="8">
    <source>
        <dbReference type="Proteomes" id="UP001368500"/>
    </source>
</evidence>
<keyword evidence="3 5" id="KW-1133">Transmembrane helix</keyword>
<dbReference type="InterPro" id="IPR050598">
    <property type="entry name" value="AminoAcid_Transporter"/>
</dbReference>
<dbReference type="PIRSF" id="PIRSF006060">
    <property type="entry name" value="AA_transporter"/>
    <property type="match status" value="1"/>
</dbReference>
<keyword evidence="8" id="KW-1185">Reference proteome</keyword>
<accession>A0ABU9B5J1</accession>
<evidence type="ECO:0000313" key="7">
    <source>
        <dbReference type="EMBL" id="MEK8025137.1"/>
    </source>
</evidence>
<reference evidence="7 8" key="1">
    <citation type="submission" date="2024-04" db="EMBL/GenBank/DDBJ databases">
        <title>Novel species of the genus Ideonella isolated from streams.</title>
        <authorList>
            <person name="Lu H."/>
        </authorList>
    </citation>
    <scope>NUCLEOTIDE SEQUENCE [LARGE SCALE GENOMIC DNA]</scope>
    <source>
        <strain evidence="7 8">BYS139W</strain>
    </source>
</reference>
<feature type="transmembrane region" description="Helical" evidence="5">
    <location>
        <begin position="356"/>
        <end position="375"/>
    </location>
</feature>
<feature type="transmembrane region" description="Helical" evidence="5">
    <location>
        <begin position="451"/>
        <end position="472"/>
    </location>
</feature>
<dbReference type="PANTHER" id="PTHR11785:SF512">
    <property type="entry name" value="SOBREMESA, ISOFORM B"/>
    <property type="match status" value="1"/>
</dbReference>
<sequence length="478" mass="48040">MGLGPGALLAAAIGVLVAQLGMVTLAQGVGLGGWAFVLALPLAWLLAAGNAAAWTELVLMQQALTSAATGAGEAPRPGVPDAAAAGGLAGCIGLALGPLAAQLLVFAGYVTPALFGLPVELALVDPLLLAWLPAGWPAGSGAVLLIALMLALNLAGTDVFARVQTALALAVVAALALTGLLALLLPAGAAVGAGWGWPGAAVTAVAAAPRWAALGPFDPGAVLLAAWPLVALASWACAGLEYVAPMAAEARQPARDLPRAMFGGLAVIAVVQALFALGAACRLPAELLRSAPLPHLVLMESVWGPAARPLLGLLLLLASASLLNAVLAAVSRMLADLAAAGLAFGWLGWRPGRRRTPVAALLFVAALPLAGLWWAGGDPSAILVLTVAASVAWLLAYALAQAAVLVLRRRAPRLARPWRMPGAPITPLLTLAGIAAVVAHAAPEPALAAPIARAVAGVLAVWTLVGMAWLAWRRPQRR</sequence>
<evidence type="ECO:0000256" key="2">
    <source>
        <dbReference type="ARBA" id="ARBA00022692"/>
    </source>
</evidence>
<feature type="domain" description="Amino acid permease/ SLC12A" evidence="6">
    <location>
        <begin position="103"/>
        <end position="469"/>
    </location>
</feature>
<dbReference type="EMBL" id="JBBUTF010000003">
    <property type="protein sequence ID" value="MEK8025137.1"/>
    <property type="molecule type" value="Genomic_DNA"/>
</dbReference>
<dbReference type="InterPro" id="IPR004841">
    <property type="entry name" value="AA-permease/SLC12A_dom"/>
</dbReference>
<feature type="transmembrane region" description="Helical" evidence="5">
    <location>
        <begin position="36"/>
        <end position="54"/>
    </location>
</feature>
<dbReference type="Gene3D" id="1.20.1740.10">
    <property type="entry name" value="Amino acid/polyamine transporter I"/>
    <property type="match status" value="1"/>
</dbReference>
<proteinExistence type="predicted"/>
<dbReference type="PANTHER" id="PTHR11785">
    <property type="entry name" value="AMINO ACID TRANSPORTER"/>
    <property type="match status" value="1"/>
</dbReference>
<feature type="transmembrane region" description="Helical" evidence="5">
    <location>
        <begin position="418"/>
        <end position="439"/>
    </location>
</feature>
<gene>
    <name evidence="7" type="ORF">AACH11_04065</name>
</gene>